<dbReference type="Pfam" id="PF00005">
    <property type="entry name" value="ABC_tran"/>
    <property type="match status" value="1"/>
</dbReference>
<dbReference type="FunFam" id="3.40.50.300:FF:000032">
    <property type="entry name" value="Export ABC transporter ATP-binding protein"/>
    <property type="match status" value="1"/>
</dbReference>
<dbReference type="PANTHER" id="PTHR24220">
    <property type="entry name" value="IMPORT ATP-BINDING PROTEIN"/>
    <property type="match status" value="1"/>
</dbReference>
<keyword evidence="2" id="KW-0547">Nucleotide-binding</keyword>
<dbReference type="Gene3D" id="3.40.50.300">
    <property type="entry name" value="P-loop containing nucleotide triphosphate hydrolases"/>
    <property type="match status" value="1"/>
</dbReference>
<dbReference type="SUPFAM" id="SSF52540">
    <property type="entry name" value="P-loop containing nucleoside triphosphate hydrolases"/>
    <property type="match status" value="1"/>
</dbReference>
<dbReference type="InterPro" id="IPR015854">
    <property type="entry name" value="ABC_transpr_LolD-like"/>
</dbReference>
<evidence type="ECO:0000259" key="4">
    <source>
        <dbReference type="PROSITE" id="PS50893"/>
    </source>
</evidence>
<evidence type="ECO:0000256" key="1">
    <source>
        <dbReference type="ARBA" id="ARBA00022448"/>
    </source>
</evidence>
<evidence type="ECO:0000313" key="6">
    <source>
        <dbReference type="Proteomes" id="UP000218690"/>
    </source>
</evidence>
<protein>
    <submittedName>
        <fullName evidence="5">ABC transporter ATP-binding protein</fullName>
    </submittedName>
</protein>
<dbReference type="InterPro" id="IPR003439">
    <property type="entry name" value="ABC_transporter-like_ATP-bd"/>
</dbReference>
<evidence type="ECO:0000256" key="3">
    <source>
        <dbReference type="ARBA" id="ARBA00022840"/>
    </source>
</evidence>
<dbReference type="EMBL" id="NWBP01000009">
    <property type="protein sequence ID" value="PCC83717.1"/>
    <property type="molecule type" value="Genomic_DNA"/>
</dbReference>
<dbReference type="GO" id="GO:0005524">
    <property type="term" value="F:ATP binding"/>
    <property type="evidence" value="ECO:0007669"/>
    <property type="project" value="UniProtKB-KW"/>
</dbReference>
<dbReference type="CDD" id="cd03255">
    <property type="entry name" value="ABC_MJ0796_LolCDE_FtsE"/>
    <property type="match status" value="1"/>
</dbReference>
<name>A0A2A4AMK3_9CORY</name>
<reference evidence="5 6" key="1">
    <citation type="submission" date="2017-09" db="EMBL/GenBank/DDBJ databases">
        <title>Draft Genome Sequence of Corynebacterium accolens AH4003.</title>
        <authorList>
            <person name="Chen Y."/>
            <person name="Oosthuysen W.F."/>
            <person name="Kelley S."/>
            <person name="Horswill A."/>
        </authorList>
    </citation>
    <scope>NUCLEOTIDE SEQUENCE [LARGE SCALE GENOMIC DNA]</scope>
    <source>
        <strain evidence="5 6">AH4003</strain>
    </source>
</reference>
<dbReference type="GO" id="GO:0005886">
    <property type="term" value="C:plasma membrane"/>
    <property type="evidence" value="ECO:0007669"/>
    <property type="project" value="TreeGrafter"/>
</dbReference>
<dbReference type="InterPro" id="IPR017871">
    <property type="entry name" value="ABC_transporter-like_CS"/>
</dbReference>
<gene>
    <name evidence="5" type="ORF">COM45_01905</name>
</gene>
<dbReference type="SMART" id="SM00382">
    <property type="entry name" value="AAA"/>
    <property type="match status" value="1"/>
</dbReference>
<keyword evidence="3 5" id="KW-0067">ATP-binding</keyword>
<dbReference type="InterPro" id="IPR027417">
    <property type="entry name" value="P-loop_NTPase"/>
</dbReference>
<dbReference type="InterPro" id="IPR017911">
    <property type="entry name" value="MacB-like_ATP-bd"/>
</dbReference>
<dbReference type="InterPro" id="IPR003593">
    <property type="entry name" value="AAA+_ATPase"/>
</dbReference>
<sequence>MHNSEETTHPLPLELHNVSREFGSGARQVIALKEANLQLHPGKLIAIMGPSGSGKSTLLNVAGLLLPPTSGRVLVNGEDAAGLSKSAAAQLRRRNLGFVFQDFSLVPTLSIGENVTLPLELDGVSPKKCREAAEIALAEVGLENVADRFPEEISGGQAQRAAIARALIGPRQVLLADEPTGALDTATSEEVMKVLRSRIDAGAAGLLVTHEPRFAAWADSVVMMRDGVLSGKEH</sequence>
<proteinExistence type="predicted"/>
<feature type="domain" description="ABC transporter" evidence="4">
    <location>
        <begin position="13"/>
        <end position="234"/>
    </location>
</feature>
<keyword evidence="1" id="KW-0813">Transport</keyword>
<dbReference type="PROSITE" id="PS50893">
    <property type="entry name" value="ABC_TRANSPORTER_2"/>
    <property type="match status" value="1"/>
</dbReference>
<dbReference type="PROSITE" id="PS00211">
    <property type="entry name" value="ABC_TRANSPORTER_1"/>
    <property type="match status" value="1"/>
</dbReference>
<dbReference type="Proteomes" id="UP000218690">
    <property type="component" value="Unassembled WGS sequence"/>
</dbReference>
<evidence type="ECO:0000256" key="2">
    <source>
        <dbReference type="ARBA" id="ARBA00022741"/>
    </source>
</evidence>
<dbReference type="GO" id="GO:0022857">
    <property type="term" value="F:transmembrane transporter activity"/>
    <property type="evidence" value="ECO:0007669"/>
    <property type="project" value="TreeGrafter"/>
</dbReference>
<dbReference type="GO" id="GO:0016887">
    <property type="term" value="F:ATP hydrolysis activity"/>
    <property type="evidence" value="ECO:0007669"/>
    <property type="project" value="InterPro"/>
</dbReference>
<accession>A0A2A4AMK3</accession>
<dbReference type="AlphaFoldDB" id="A0A2A4AMK3"/>
<comment type="caution">
    <text evidence="5">The sequence shown here is derived from an EMBL/GenBank/DDBJ whole genome shotgun (WGS) entry which is preliminary data.</text>
</comment>
<dbReference type="GO" id="GO:0098796">
    <property type="term" value="C:membrane protein complex"/>
    <property type="evidence" value="ECO:0007669"/>
    <property type="project" value="UniProtKB-ARBA"/>
</dbReference>
<organism evidence="5 6">
    <name type="scientific">Corynebacterium accolens</name>
    <dbReference type="NCBI Taxonomy" id="38284"/>
    <lineage>
        <taxon>Bacteria</taxon>
        <taxon>Bacillati</taxon>
        <taxon>Actinomycetota</taxon>
        <taxon>Actinomycetes</taxon>
        <taxon>Mycobacteriales</taxon>
        <taxon>Corynebacteriaceae</taxon>
        <taxon>Corynebacterium</taxon>
    </lineage>
</organism>
<evidence type="ECO:0000313" key="5">
    <source>
        <dbReference type="EMBL" id="PCC83717.1"/>
    </source>
</evidence>